<evidence type="ECO:0000256" key="4">
    <source>
        <dbReference type="ARBA" id="ARBA00022519"/>
    </source>
</evidence>
<organism evidence="13">
    <name type="scientific">hydrothermal vent metagenome</name>
    <dbReference type="NCBI Taxonomy" id="652676"/>
    <lineage>
        <taxon>unclassified sequences</taxon>
        <taxon>metagenomes</taxon>
        <taxon>ecological metagenomes</taxon>
    </lineage>
</organism>
<evidence type="ECO:0000256" key="12">
    <source>
        <dbReference type="ARBA" id="ARBA00049201"/>
    </source>
</evidence>
<dbReference type="GO" id="GO:0009244">
    <property type="term" value="P:lipopolysaccharide core region biosynthetic process"/>
    <property type="evidence" value="ECO:0007669"/>
    <property type="project" value="InterPro"/>
</dbReference>
<dbReference type="EMBL" id="UOFX01000006">
    <property type="protein sequence ID" value="VAX05527.1"/>
    <property type="molecule type" value="Genomic_DNA"/>
</dbReference>
<keyword evidence="6 13" id="KW-0808">Transferase</keyword>
<evidence type="ECO:0000256" key="6">
    <source>
        <dbReference type="ARBA" id="ARBA00022679"/>
    </source>
</evidence>
<dbReference type="GO" id="GO:0005829">
    <property type="term" value="C:cytosol"/>
    <property type="evidence" value="ECO:0007669"/>
    <property type="project" value="TreeGrafter"/>
</dbReference>
<evidence type="ECO:0000313" key="13">
    <source>
        <dbReference type="EMBL" id="VAX05527.1"/>
    </source>
</evidence>
<dbReference type="InterPro" id="IPR011908">
    <property type="entry name" value="LipoPS_heptosylTferase-I"/>
</dbReference>
<dbReference type="InterPro" id="IPR051199">
    <property type="entry name" value="LPS_LOS_Heptosyltrfase"/>
</dbReference>
<dbReference type="EC" id="2.4.99.23" evidence="9"/>
<keyword evidence="4" id="KW-0997">Cell inner membrane</keyword>
<dbReference type="PANTHER" id="PTHR30160">
    <property type="entry name" value="TETRAACYLDISACCHARIDE 4'-KINASE-RELATED"/>
    <property type="match status" value="1"/>
</dbReference>
<protein>
    <recommendedName>
        <fullName evidence="10">Lipopolysaccharide heptosyltransferase 1</fullName>
        <ecNumber evidence="9">2.4.99.23</ecNumber>
    </recommendedName>
    <alternativeName>
        <fullName evidence="11">ADP-heptose:lipopolysaccharide heptosyltransferase I</fullName>
    </alternativeName>
</protein>
<dbReference type="GO" id="GO:0008713">
    <property type="term" value="F:ADP-heptose-lipopolysaccharide heptosyltransferase activity"/>
    <property type="evidence" value="ECO:0007669"/>
    <property type="project" value="TreeGrafter"/>
</dbReference>
<dbReference type="Pfam" id="PF01075">
    <property type="entry name" value="Glyco_transf_9"/>
    <property type="match status" value="1"/>
</dbReference>
<gene>
    <name evidence="13" type="ORF">MNBD_GAMMA26-1602</name>
</gene>
<comment type="pathway">
    <text evidence="2">Bacterial outer membrane biogenesis; LPS core biosynthesis.</text>
</comment>
<keyword evidence="8" id="KW-0472">Membrane</keyword>
<evidence type="ECO:0000256" key="10">
    <source>
        <dbReference type="ARBA" id="ARBA00044190"/>
    </source>
</evidence>
<accession>A0A3B1BLA9</accession>
<evidence type="ECO:0000256" key="11">
    <source>
        <dbReference type="ARBA" id="ARBA00044330"/>
    </source>
</evidence>
<evidence type="ECO:0000256" key="3">
    <source>
        <dbReference type="ARBA" id="ARBA00022475"/>
    </source>
</evidence>
<dbReference type="PANTHER" id="PTHR30160:SF19">
    <property type="entry name" value="LIPOPOLYSACCHARIDE HEPTOSYLTRANSFERASE 1"/>
    <property type="match status" value="1"/>
</dbReference>
<evidence type="ECO:0000256" key="9">
    <source>
        <dbReference type="ARBA" id="ARBA00044041"/>
    </source>
</evidence>
<reference evidence="13" key="1">
    <citation type="submission" date="2018-06" db="EMBL/GenBank/DDBJ databases">
        <authorList>
            <person name="Zhirakovskaya E."/>
        </authorList>
    </citation>
    <scope>NUCLEOTIDE SEQUENCE</scope>
</reference>
<sequence>MRVLVVKTSSLGDVIHTLPALTDAVKAIPGICFDWVVEESFSEIPASHPGVDRVIPIAMRRWRKGWFKSWSGGEIRAFLRDLRKEKYDLIIDAQGLLFKSALIATRAIGPRVGYDRTSARDPWVTCTYDKSYAVSRTQHAIDRVRQLFAQALGYELLDELPDFGFSQTDAVKTQSHRPYLVFLHATTWPTKHWPLAYWAELIGLANKDGYEVMLPWGNGSEKECAEDLAALSADAWVLPRMDLSALMKEFRGAAGVVGLDSGLSHLAAALEVPSVSLYGPTRTDLTGVIGVRHQNLAADFSCAPCLQRLCSFKGEAQVSPACFERLPPQHVWQVLMCQLGN</sequence>
<keyword evidence="5" id="KW-0328">Glycosyltransferase</keyword>
<dbReference type="Gene3D" id="3.40.50.2000">
    <property type="entry name" value="Glycogen Phosphorylase B"/>
    <property type="match status" value="2"/>
</dbReference>
<evidence type="ECO:0000256" key="7">
    <source>
        <dbReference type="ARBA" id="ARBA00022985"/>
    </source>
</evidence>
<dbReference type="SUPFAM" id="SSF53756">
    <property type="entry name" value="UDP-Glycosyltransferase/glycogen phosphorylase"/>
    <property type="match status" value="1"/>
</dbReference>
<proteinExistence type="predicted"/>
<keyword evidence="7" id="KW-0448">Lipopolysaccharide biosynthesis</keyword>
<dbReference type="GO" id="GO:0005886">
    <property type="term" value="C:plasma membrane"/>
    <property type="evidence" value="ECO:0007669"/>
    <property type="project" value="UniProtKB-SubCell"/>
</dbReference>
<evidence type="ECO:0000256" key="2">
    <source>
        <dbReference type="ARBA" id="ARBA00004713"/>
    </source>
</evidence>
<evidence type="ECO:0000256" key="1">
    <source>
        <dbReference type="ARBA" id="ARBA00004515"/>
    </source>
</evidence>
<dbReference type="CDD" id="cd03789">
    <property type="entry name" value="GT9_LPS_heptosyltransferase"/>
    <property type="match status" value="1"/>
</dbReference>
<dbReference type="NCBIfam" id="TIGR02193">
    <property type="entry name" value="heptsyl_trn_I"/>
    <property type="match status" value="1"/>
</dbReference>
<dbReference type="InterPro" id="IPR002201">
    <property type="entry name" value="Glyco_trans_9"/>
</dbReference>
<dbReference type="AlphaFoldDB" id="A0A3B1BLA9"/>
<evidence type="ECO:0000256" key="5">
    <source>
        <dbReference type="ARBA" id="ARBA00022676"/>
    </source>
</evidence>
<comment type="catalytic activity">
    <reaction evidence="12">
        <text>an alpha-Kdo-(2-&gt;4)-alpha-Kdo-(2-&gt;6)-lipid A + ADP-L-glycero-beta-D-manno-heptose = an L-alpha-D-Hep-(1-&gt;5)-[alpha-Kdo-(2-&gt;4)]-alpha-Kdo-(2-&gt;6)-lipid A + ADP + H(+)</text>
        <dbReference type="Rhea" id="RHEA:74067"/>
        <dbReference type="ChEBI" id="CHEBI:15378"/>
        <dbReference type="ChEBI" id="CHEBI:61506"/>
        <dbReference type="ChEBI" id="CHEBI:176431"/>
        <dbReference type="ChEBI" id="CHEBI:193068"/>
        <dbReference type="ChEBI" id="CHEBI:456216"/>
        <dbReference type="EC" id="2.4.99.23"/>
    </reaction>
</comment>
<name>A0A3B1BLA9_9ZZZZ</name>
<evidence type="ECO:0000256" key="8">
    <source>
        <dbReference type="ARBA" id="ARBA00023136"/>
    </source>
</evidence>
<keyword evidence="3" id="KW-1003">Cell membrane</keyword>
<comment type="subcellular location">
    <subcellularLocation>
        <location evidence="1">Cell inner membrane</location>
        <topology evidence="1">Peripheral membrane protein</topology>
        <orientation evidence="1">Cytoplasmic side</orientation>
    </subcellularLocation>
</comment>